<evidence type="ECO:0000313" key="5">
    <source>
        <dbReference type="EMBL" id="CAD5327234.1"/>
    </source>
</evidence>
<dbReference type="Proteomes" id="UP000516314">
    <property type="component" value="Chromosome 4"/>
</dbReference>
<evidence type="ECO:0000259" key="2">
    <source>
        <dbReference type="Pfam" id="PF13456"/>
    </source>
</evidence>
<organism evidence="5 6">
    <name type="scientific">Arabidopsis thaliana</name>
    <name type="common">Mouse-ear cress</name>
    <dbReference type="NCBI Taxonomy" id="3702"/>
    <lineage>
        <taxon>Eukaryota</taxon>
        <taxon>Viridiplantae</taxon>
        <taxon>Streptophyta</taxon>
        <taxon>Embryophyta</taxon>
        <taxon>Tracheophyta</taxon>
        <taxon>Spermatophyta</taxon>
        <taxon>Magnoliopsida</taxon>
        <taxon>eudicotyledons</taxon>
        <taxon>Gunneridae</taxon>
        <taxon>Pentapetalae</taxon>
        <taxon>rosids</taxon>
        <taxon>malvids</taxon>
        <taxon>Brassicales</taxon>
        <taxon>Brassicaceae</taxon>
        <taxon>Camelineae</taxon>
        <taxon>Arabidopsis</taxon>
    </lineage>
</organism>
<dbReference type="InterPro" id="IPR025558">
    <property type="entry name" value="DUF4283"/>
</dbReference>
<dbReference type="PANTHER" id="PTHR31286">
    <property type="entry name" value="GLYCINE-RICH CELL WALL STRUCTURAL PROTEIN 1.8-LIKE"/>
    <property type="match status" value="1"/>
</dbReference>
<dbReference type="Pfam" id="PF14111">
    <property type="entry name" value="DUF4283"/>
    <property type="match status" value="1"/>
</dbReference>
<evidence type="ECO:0000313" key="6">
    <source>
        <dbReference type="Proteomes" id="UP000516314"/>
    </source>
</evidence>
<evidence type="ECO:0000259" key="4">
    <source>
        <dbReference type="Pfam" id="PF14392"/>
    </source>
</evidence>
<accession>A0A7G2EWH0</accession>
<feature type="compositionally biased region" description="Polar residues" evidence="1">
    <location>
        <begin position="241"/>
        <end position="252"/>
    </location>
</feature>
<dbReference type="EMBL" id="LR881469">
    <property type="protein sequence ID" value="CAD5327234.1"/>
    <property type="molecule type" value="Genomic_DNA"/>
</dbReference>
<sequence length="641" mass="72007">MSRRLFYAEKGKAVASESSGPRVLRVRAPDNDNSTLILWHKLTLIGRVTNPTVQRAWAFISFFTEHWKTSSRPLGTYLRHGFFQFLFAAEEDLQLVLDGRPYHTTGFMLILQGWVPTISRSFPSEILFWIQVTRIPVHLWTEKLIRCIGEDIGFVAELEVSGTMTRMRVHVNGLQPLVKTSIVEFRNGEELQVELVYQRLKRHCKLCYRLDHKDKDCPSSTSRRNSARNKHSNRPARDNRSTQVPQRSSSHGSHGPVASIRSVGMDPPAKMIRKDLDTTLVALVYSQEVRSTHFMKILWIIQRKGHHLGGSVDLRDSSRPVLEENRGLSSCKRRDSVRVRQERKGLKRQNFKVRLRKLLNRWPKKKTATKRKPDRPPGRPPKKAQGKKKQVQIPSLYIGGKQKKRQLLQSKGQPTPRRRLILEANQVQEPIEIGEPSSARGALPNLLLPFSWTQRLVLTLQLTKAISSALVLAEPAGQEDSMWNSLVWNQKVFNDIVLSYQKRVGQCSAHTSPQDKQPSVPLVASRSLLPNQDWRSVSCRTDAAWREDIKVAGLGGSIKGPGAGGTSTCSAICENVSSTLMAESLACRTAILDVVSLGVDHLLLESDCQHLIGAINSCSVLLEVHGEDVAADRDSDTGNSA</sequence>
<dbReference type="InterPro" id="IPR002156">
    <property type="entry name" value="RNaseH_domain"/>
</dbReference>
<dbReference type="GO" id="GO:0003676">
    <property type="term" value="F:nucleic acid binding"/>
    <property type="evidence" value="ECO:0007669"/>
    <property type="project" value="InterPro"/>
</dbReference>
<feature type="domain" description="Zinc knuckle CX2CX4HX4C" evidence="4">
    <location>
        <begin position="175"/>
        <end position="218"/>
    </location>
</feature>
<dbReference type="CDD" id="cd06222">
    <property type="entry name" value="RNase_H_like"/>
    <property type="match status" value="1"/>
</dbReference>
<feature type="compositionally biased region" description="Basic residues" evidence="1">
    <location>
        <begin position="380"/>
        <end position="390"/>
    </location>
</feature>
<dbReference type="PANTHER" id="PTHR31286:SF163">
    <property type="entry name" value="ZINC KNUCKLE CX2CX4HX4C DOMAIN-CONTAINING PROTEIN"/>
    <property type="match status" value="1"/>
</dbReference>
<dbReference type="GO" id="GO:0004523">
    <property type="term" value="F:RNA-DNA hybrid ribonuclease activity"/>
    <property type="evidence" value="ECO:0007669"/>
    <property type="project" value="InterPro"/>
</dbReference>
<dbReference type="AlphaFoldDB" id="A0A7G2EWH0"/>
<gene>
    <name evidence="5" type="ORF">AT9943_LOCUS14943</name>
</gene>
<name>A0A7G2EWH0_ARATH</name>
<dbReference type="InterPro" id="IPR040256">
    <property type="entry name" value="At4g02000-like"/>
</dbReference>
<dbReference type="InterPro" id="IPR044730">
    <property type="entry name" value="RNase_H-like_dom_plant"/>
</dbReference>
<feature type="compositionally biased region" description="Basic residues" evidence="1">
    <location>
        <begin position="362"/>
        <end position="373"/>
    </location>
</feature>
<proteinExistence type="predicted"/>
<feature type="region of interest" description="Disordered" evidence="1">
    <location>
        <begin position="362"/>
        <end position="395"/>
    </location>
</feature>
<evidence type="ECO:0000256" key="1">
    <source>
        <dbReference type="SAM" id="MobiDB-lite"/>
    </source>
</evidence>
<feature type="region of interest" description="Disordered" evidence="1">
    <location>
        <begin position="325"/>
        <end position="345"/>
    </location>
</feature>
<feature type="domain" description="RNase H type-1" evidence="2">
    <location>
        <begin position="541"/>
        <end position="617"/>
    </location>
</feature>
<evidence type="ECO:0000259" key="3">
    <source>
        <dbReference type="Pfam" id="PF14111"/>
    </source>
</evidence>
<dbReference type="InterPro" id="IPR025836">
    <property type="entry name" value="Zn_knuckle_CX2CX4HX4C"/>
</dbReference>
<feature type="domain" description="DUF4283" evidence="3">
    <location>
        <begin position="40"/>
        <end position="118"/>
    </location>
</feature>
<protein>
    <submittedName>
        <fullName evidence="5">(thale cress) hypothetical protein</fullName>
    </submittedName>
</protein>
<feature type="compositionally biased region" description="Basic residues" evidence="1">
    <location>
        <begin position="225"/>
        <end position="234"/>
    </location>
</feature>
<feature type="compositionally biased region" description="Basic and acidic residues" evidence="1">
    <location>
        <begin position="325"/>
        <end position="344"/>
    </location>
</feature>
<dbReference type="Pfam" id="PF13456">
    <property type="entry name" value="RVT_3"/>
    <property type="match status" value="1"/>
</dbReference>
<feature type="region of interest" description="Disordered" evidence="1">
    <location>
        <begin position="215"/>
        <end position="266"/>
    </location>
</feature>
<dbReference type="Pfam" id="PF14392">
    <property type="entry name" value="zf-CCHC_4"/>
    <property type="match status" value="1"/>
</dbReference>
<reference evidence="5 6" key="1">
    <citation type="submission" date="2020-09" db="EMBL/GenBank/DDBJ databases">
        <authorList>
            <person name="Ashkenazy H."/>
        </authorList>
    </citation>
    <scope>NUCLEOTIDE SEQUENCE [LARGE SCALE GENOMIC DNA]</scope>
    <source>
        <strain evidence="6">cv. Cdm-0</strain>
    </source>
</reference>